<sequence length="230" mass="26318">MVVGNGMIARRFSAFDDRDDILIFASGVSNSKENRASAFDREKKLVEESIASNENRLFVYFSTCSVTDPTEQGSRYVTHKLFLEEYIAGNCKNYLIIRASNVVGKTDNPHTVLNFFVNRIRNHEPFDVWQGATRNLIDVDDVYRIVTAYIGRGPGEWNQTINVANPYSVKPLDIVQAIEVQLGLKAQYRLIDKGEPFEIDTTKSAAVLQDQHADFQPKRYLKHLLQKYYE</sequence>
<protein>
    <submittedName>
        <fullName evidence="2">NAD-dependent epimerase/dehydratase family protein</fullName>
    </submittedName>
</protein>
<accession>A0A368JPN6</accession>
<gene>
    <name evidence="2" type="ORF">DUE52_09825</name>
</gene>
<dbReference type="EMBL" id="QOWE01000007">
    <property type="protein sequence ID" value="RCR69637.1"/>
    <property type="molecule type" value="Genomic_DNA"/>
</dbReference>
<dbReference type="Pfam" id="PF01370">
    <property type="entry name" value="Epimerase"/>
    <property type="match status" value="1"/>
</dbReference>
<dbReference type="Proteomes" id="UP000253383">
    <property type="component" value="Unassembled WGS sequence"/>
</dbReference>
<comment type="caution">
    <text evidence="2">The sequence shown here is derived from an EMBL/GenBank/DDBJ whole genome shotgun (WGS) entry which is preliminary data.</text>
</comment>
<evidence type="ECO:0000313" key="3">
    <source>
        <dbReference type="Proteomes" id="UP000253383"/>
    </source>
</evidence>
<proteinExistence type="predicted"/>
<reference evidence="2 3" key="1">
    <citation type="submission" date="2018-07" db="EMBL/GenBank/DDBJ databases">
        <title>Genome analysis of Larkinella rosea.</title>
        <authorList>
            <person name="Zhou Z."/>
            <person name="Wang G."/>
        </authorList>
    </citation>
    <scope>NUCLEOTIDE SEQUENCE [LARGE SCALE GENOMIC DNA]</scope>
    <source>
        <strain evidence="3">zzj9</strain>
    </source>
</reference>
<name>A0A368JPN6_9BACT</name>
<dbReference type="Gene3D" id="3.40.50.720">
    <property type="entry name" value="NAD(P)-binding Rossmann-like Domain"/>
    <property type="match status" value="1"/>
</dbReference>
<evidence type="ECO:0000259" key="1">
    <source>
        <dbReference type="Pfam" id="PF01370"/>
    </source>
</evidence>
<organism evidence="2 3">
    <name type="scientific">Larkinella punicea</name>
    <dbReference type="NCBI Taxonomy" id="2315727"/>
    <lineage>
        <taxon>Bacteria</taxon>
        <taxon>Pseudomonadati</taxon>
        <taxon>Bacteroidota</taxon>
        <taxon>Cytophagia</taxon>
        <taxon>Cytophagales</taxon>
        <taxon>Spirosomataceae</taxon>
        <taxon>Larkinella</taxon>
    </lineage>
</organism>
<evidence type="ECO:0000313" key="2">
    <source>
        <dbReference type="EMBL" id="RCR69637.1"/>
    </source>
</evidence>
<dbReference type="InterPro" id="IPR036291">
    <property type="entry name" value="NAD(P)-bd_dom_sf"/>
</dbReference>
<dbReference type="AlphaFoldDB" id="A0A368JPN6"/>
<dbReference type="OrthoDB" id="1247029at2"/>
<keyword evidence="3" id="KW-1185">Reference proteome</keyword>
<dbReference type="InterPro" id="IPR001509">
    <property type="entry name" value="Epimerase_deHydtase"/>
</dbReference>
<dbReference type="SUPFAM" id="SSF51735">
    <property type="entry name" value="NAD(P)-binding Rossmann-fold domains"/>
    <property type="match status" value="1"/>
</dbReference>
<feature type="domain" description="NAD-dependent epimerase/dehydratase" evidence="1">
    <location>
        <begin position="66"/>
        <end position="163"/>
    </location>
</feature>